<protein>
    <submittedName>
        <fullName evidence="2">Uncharacterized protein</fullName>
    </submittedName>
</protein>
<evidence type="ECO:0000256" key="1">
    <source>
        <dbReference type="SAM" id="MobiDB-lite"/>
    </source>
</evidence>
<dbReference type="EMBL" id="JAGEPF010000004">
    <property type="protein sequence ID" value="MBO2457278.1"/>
    <property type="molecule type" value="Genomic_DNA"/>
</dbReference>
<dbReference type="Proteomes" id="UP000680206">
    <property type="component" value="Unassembled WGS sequence"/>
</dbReference>
<accession>A0ABS3RL32</accession>
<evidence type="ECO:0000313" key="2">
    <source>
        <dbReference type="EMBL" id="MBO2457278.1"/>
    </source>
</evidence>
<proteinExistence type="predicted"/>
<sequence length="494" mass="54482">MERDDDEKSNPKAEGARNEYSGRDAERVVQVANVYGSMNVYSSNETPVAPLSTEELSEELRRAARAWRARFASVDFVNLPRVAMLSAGAAVTRAAEASGLDVTRPFHGQGVAPALFVGQARALFETWNADAVVLDESTVGKLPRGALVSFEASMRCVNPPAAPPEPPANRLSRDPHLVFPVGDHRVVVTFDPQWLTTSTAGGTLHDAAEQPQIYSGLGMVAAVSEDGRIRISALVFGQPTTAEVSLWDYIVASPDPLEQLTTADFRNELSISEEMPPDIDQQMKEMIVKRSSAVLIFNEDEVMPGDIDRDVLAQASRVVPEFRRDLRVAVASLIPPRTIRVDDITAHLLAREPALWKTFTVPGLSALIRSRNLAVATVSGLTQGQMADLDTVLKEETNTYLGGIELDRDLDMHRRLFPEHDRYHVLGGELRLVYSAQSRYTAEANGEDLDKPLNEWLGTGLFKSVAWEEDTDQSETEEREAAMMIEAFLRNQSR</sequence>
<feature type="region of interest" description="Disordered" evidence="1">
    <location>
        <begin position="1"/>
        <end position="23"/>
    </location>
</feature>
<reference evidence="2 3" key="1">
    <citation type="submission" date="2021-03" db="EMBL/GenBank/DDBJ databases">
        <title>Actinomadura violae sp. nov., isolated from lichen in Thailand.</title>
        <authorList>
            <person name="Kanchanasin P."/>
            <person name="Saeng-In P."/>
            <person name="Phongsopitanun W."/>
            <person name="Yuki M."/>
            <person name="Kudo T."/>
            <person name="Ohkuma M."/>
            <person name="Tanasupawat S."/>
        </authorList>
    </citation>
    <scope>NUCLEOTIDE SEQUENCE [LARGE SCALE GENOMIC DNA]</scope>
    <source>
        <strain evidence="2 3">LCR2-06</strain>
    </source>
</reference>
<organism evidence="2 3">
    <name type="scientific">Actinomadura violacea</name>
    <dbReference type="NCBI Taxonomy" id="2819934"/>
    <lineage>
        <taxon>Bacteria</taxon>
        <taxon>Bacillati</taxon>
        <taxon>Actinomycetota</taxon>
        <taxon>Actinomycetes</taxon>
        <taxon>Streptosporangiales</taxon>
        <taxon>Thermomonosporaceae</taxon>
        <taxon>Actinomadura</taxon>
    </lineage>
</organism>
<comment type="caution">
    <text evidence="2">The sequence shown here is derived from an EMBL/GenBank/DDBJ whole genome shotgun (WGS) entry which is preliminary data.</text>
</comment>
<name>A0ABS3RL32_9ACTN</name>
<dbReference type="RefSeq" id="WP_208238154.1">
    <property type="nucleotide sequence ID" value="NZ_JAGEPF010000004.1"/>
</dbReference>
<gene>
    <name evidence="2" type="ORF">J4709_06800</name>
</gene>
<keyword evidence="3" id="KW-1185">Reference proteome</keyword>
<evidence type="ECO:0000313" key="3">
    <source>
        <dbReference type="Proteomes" id="UP000680206"/>
    </source>
</evidence>